<evidence type="ECO:0000256" key="3">
    <source>
        <dbReference type="ARBA" id="ARBA00011881"/>
    </source>
</evidence>
<evidence type="ECO:0000256" key="4">
    <source>
        <dbReference type="ARBA" id="ARBA00012538"/>
    </source>
</evidence>
<comment type="pathway">
    <text evidence="1 9">Glycan biosynthesis; trehalose biosynthesis.</text>
</comment>
<gene>
    <name evidence="10" type="primary">otsA</name>
    <name evidence="10" type="ORF">ACFSMZ_14165</name>
</gene>
<reference evidence="11" key="1">
    <citation type="journal article" date="2019" name="Int. J. Syst. Evol. Microbiol.">
        <title>The Global Catalogue of Microorganisms (GCM) 10K type strain sequencing project: providing services to taxonomists for standard genome sequencing and annotation.</title>
        <authorList>
            <consortium name="The Broad Institute Genomics Platform"/>
            <consortium name="The Broad Institute Genome Sequencing Center for Infectious Disease"/>
            <person name="Wu L."/>
            <person name="Ma J."/>
        </authorList>
    </citation>
    <scope>NUCLEOTIDE SEQUENCE [LARGE SCALE GENOMIC DNA]</scope>
    <source>
        <strain evidence="11">KCTC 23707</strain>
    </source>
</reference>
<proteinExistence type="inferred from homology"/>
<dbReference type="Proteomes" id="UP001597373">
    <property type="component" value="Unassembled WGS sequence"/>
</dbReference>
<evidence type="ECO:0000256" key="2">
    <source>
        <dbReference type="ARBA" id="ARBA00008799"/>
    </source>
</evidence>
<evidence type="ECO:0000256" key="5">
    <source>
        <dbReference type="ARBA" id="ARBA00018539"/>
    </source>
</evidence>
<keyword evidence="11" id="KW-1185">Reference proteome</keyword>
<dbReference type="InterPro" id="IPR001830">
    <property type="entry name" value="Glyco_trans_20"/>
</dbReference>
<keyword evidence="6 9" id="KW-0328">Glycosyltransferase</keyword>
<keyword evidence="7 9" id="KW-0808">Transferase</keyword>
<comment type="function">
    <text evidence="9">Probably involved in the osmoprotection via the biosynthesis of trehalose. Catalyzes the transfer of glucose from UDP-alpha-D-glucose (UDP-Glc) to D-glucose 6-phosphate (Glc-6-P) to form trehalose-6-phosphate. Acts with retention of the anomeric configuration of the UDP-sugar donor.</text>
</comment>
<sequence>MSRLVIVSNRVADLTNTAQAGGLAVGVGDSLRQRGGVWLGWDGQRLKYEEPPEPRIRKMGPVSLATIPLTQQDYDEYYLGFSNSVLWPLFHYRLDLVDYKSEFLEGYRRVNGKFADALMTILQPDDVIWIHDYHLIPLASELRRRGCTQRMGFFLHIPFPPPEILAAVPRHKWLVECLLDFDVIGFQTNTDLGNLQHYVADQLGCEMSGNVIRTGEREVISGCFPIGIDVDAFSQMAQRPNEEVQIETHRRRVLRRKQIIGVDRLDYTKGLPDRLRAFERLLELYPEHVKNVALIQIATPTREEVEAYADIRRELEALSGAINGRYADFNWTPVRYMYRTVPRDALAALFRVSQVGFVTPLRDGMNLVAKEYVAAQSMDDPGVLVLSKFAGAAEELREALIVNPYDSDDMARALNRALTMSLEERQERQQALIDRIREKDANWWLKSFMDALENRNPVPA</sequence>
<comment type="caution">
    <text evidence="10">The sequence shown here is derived from an EMBL/GenBank/DDBJ whole genome shotgun (WGS) entry which is preliminary data.</text>
</comment>
<evidence type="ECO:0000313" key="10">
    <source>
        <dbReference type="EMBL" id="MFD2260894.1"/>
    </source>
</evidence>
<dbReference type="Pfam" id="PF00982">
    <property type="entry name" value="Glyco_transf_20"/>
    <property type="match status" value="1"/>
</dbReference>
<dbReference type="InterPro" id="IPR012766">
    <property type="entry name" value="Trehalose_OtsA"/>
</dbReference>
<dbReference type="EC" id="2.4.1.15" evidence="4 9"/>
<protein>
    <recommendedName>
        <fullName evidence="5 9">Trehalose-6-phosphate synthase</fullName>
        <ecNumber evidence="4 9">2.4.1.15</ecNumber>
    </recommendedName>
    <alternativeName>
        <fullName evidence="9">Osmoregulatory trehalose synthesis protein A</fullName>
    </alternativeName>
    <alternativeName>
        <fullName evidence="9">UDP-glucose-glucosephosphate glucosyltransferase</fullName>
    </alternativeName>
</protein>
<dbReference type="SUPFAM" id="SSF53756">
    <property type="entry name" value="UDP-Glycosyltransferase/glycogen phosphorylase"/>
    <property type="match status" value="1"/>
</dbReference>
<dbReference type="Gene3D" id="3.40.50.2000">
    <property type="entry name" value="Glycogen Phosphorylase B"/>
    <property type="match status" value="2"/>
</dbReference>
<evidence type="ECO:0000256" key="1">
    <source>
        <dbReference type="ARBA" id="ARBA00005199"/>
    </source>
</evidence>
<evidence type="ECO:0000256" key="9">
    <source>
        <dbReference type="RuleBase" id="RU362045"/>
    </source>
</evidence>
<comment type="catalytic activity">
    <reaction evidence="8 9">
        <text>D-glucose 6-phosphate + UDP-alpha-D-glucose = alpha,alpha-trehalose 6-phosphate + UDP + H(+)</text>
        <dbReference type="Rhea" id="RHEA:18889"/>
        <dbReference type="ChEBI" id="CHEBI:15378"/>
        <dbReference type="ChEBI" id="CHEBI:58223"/>
        <dbReference type="ChEBI" id="CHEBI:58429"/>
        <dbReference type="ChEBI" id="CHEBI:58885"/>
        <dbReference type="ChEBI" id="CHEBI:61548"/>
        <dbReference type="EC" id="2.4.1.15"/>
    </reaction>
</comment>
<organism evidence="10 11">
    <name type="scientific">Chelativorans composti</name>
    <dbReference type="NCBI Taxonomy" id="768533"/>
    <lineage>
        <taxon>Bacteria</taxon>
        <taxon>Pseudomonadati</taxon>
        <taxon>Pseudomonadota</taxon>
        <taxon>Alphaproteobacteria</taxon>
        <taxon>Hyphomicrobiales</taxon>
        <taxon>Phyllobacteriaceae</taxon>
        <taxon>Chelativorans</taxon>
    </lineage>
</organism>
<evidence type="ECO:0000256" key="6">
    <source>
        <dbReference type="ARBA" id="ARBA00022676"/>
    </source>
</evidence>
<dbReference type="NCBIfam" id="TIGR02400">
    <property type="entry name" value="trehalose_OtsA"/>
    <property type="match status" value="1"/>
</dbReference>
<name>A0ABW5DLQ1_9HYPH</name>
<dbReference type="CDD" id="cd03788">
    <property type="entry name" value="GT20_TPS"/>
    <property type="match status" value="1"/>
</dbReference>
<evidence type="ECO:0000256" key="8">
    <source>
        <dbReference type="ARBA" id="ARBA00048039"/>
    </source>
</evidence>
<accession>A0ABW5DLQ1</accession>
<dbReference type="RefSeq" id="WP_345098167.1">
    <property type="nucleotide sequence ID" value="NZ_BAABGS010000012.1"/>
</dbReference>
<dbReference type="PANTHER" id="PTHR10788">
    <property type="entry name" value="TREHALOSE-6-PHOSPHATE SYNTHASE"/>
    <property type="match status" value="1"/>
</dbReference>
<evidence type="ECO:0000256" key="7">
    <source>
        <dbReference type="ARBA" id="ARBA00022679"/>
    </source>
</evidence>
<dbReference type="PANTHER" id="PTHR10788:SF106">
    <property type="entry name" value="BCDNA.GH08860"/>
    <property type="match status" value="1"/>
</dbReference>
<comment type="subunit">
    <text evidence="3 9">Homotetramer.</text>
</comment>
<dbReference type="GO" id="GO:0003825">
    <property type="term" value="F:alpha,alpha-trehalose-phosphate synthase (UDP-forming) activity"/>
    <property type="evidence" value="ECO:0007669"/>
    <property type="project" value="UniProtKB-EC"/>
</dbReference>
<evidence type="ECO:0000313" key="11">
    <source>
        <dbReference type="Proteomes" id="UP001597373"/>
    </source>
</evidence>
<dbReference type="EMBL" id="JBHUIR010000054">
    <property type="protein sequence ID" value="MFD2260894.1"/>
    <property type="molecule type" value="Genomic_DNA"/>
</dbReference>
<comment type="similarity">
    <text evidence="2 9">Belongs to the glycosyltransferase 20 family.</text>
</comment>